<organism evidence="1 2">
    <name type="scientific">Cordyceps javanica</name>
    <dbReference type="NCBI Taxonomy" id="43265"/>
    <lineage>
        <taxon>Eukaryota</taxon>
        <taxon>Fungi</taxon>
        <taxon>Dikarya</taxon>
        <taxon>Ascomycota</taxon>
        <taxon>Pezizomycotina</taxon>
        <taxon>Sordariomycetes</taxon>
        <taxon>Hypocreomycetidae</taxon>
        <taxon>Hypocreales</taxon>
        <taxon>Cordycipitaceae</taxon>
        <taxon>Cordyceps</taxon>
    </lineage>
</organism>
<proteinExistence type="predicted"/>
<comment type="caution">
    <text evidence="1">The sequence shown here is derived from an EMBL/GenBank/DDBJ whole genome shotgun (WGS) entry which is preliminary data.</text>
</comment>
<evidence type="ECO:0000313" key="2">
    <source>
        <dbReference type="Proteomes" id="UP000315783"/>
    </source>
</evidence>
<protein>
    <submittedName>
        <fullName evidence="1">Uncharacterized protein</fullName>
    </submittedName>
</protein>
<dbReference type="Proteomes" id="UP000315783">
    <property type="component" value="Unassembled WGS sequence"/>
</dbReference>
<name>A0A545UZ25_9HYPO</name>
<dbReference type="AlphaFoldDB" id="A0A545UZ25"/>
<evidence type="ECO:0000313" key="1">
    <source>
        <dbReference type="EMBL" id="TQV94707.1"/>
    </source>
</evidence>
<sequence>MSHCLTPWCARHVPHGNKRRKIMQLPGALSRIEAIVFLFRSPSAGNPRLTLRSEPNVISIRFFYRPSDNCLSRQSHSSGYLWRFNVIDKASRPSLHAPYYYQPVIPSGGISNLRSMRRIYEEPSHCSVLP</sequence>
<dbReference type="EMBL" id="SPUK01000009">
    <property type="protein sequence ID" value="TQV94707.1"/>
    <property type="molecule type" value="Genomic_DNA"/>
</dbReference>
<gene>
    <name evidence="1" type="ORF">IF1G_06718</name>
</gene>
<reference evidence="1 2" key="1">
    <citation type="journal article" date="2019" name="Appl. Microbiol. Biotechnol.">
        <title>Genome sequence of Isaria javanica and comparative genome analysis insights into family S53 peptidase evolution in fungal entomopathogens.</title>
        <authorList>
            <person name="Lin R."/>
            <person name="Zhang X."/>
            <person name="Xin B."/>
            <person name="Zou M."/>
            <person name="Gao Y."/>
            <person name="Qin F."/>
            <person name="Hu Q."/>
            <person name="Xie B."/>
            <person name="Cheng X."/>
        </authorList>
    </citation>
    <scope>NUCLEOTIDE SEQUENCE [LARGE SCALE GENOMIC DNA]</scope>
    <source>
        <strain evidence="1 2">IJ1G</strain>
    </source>
</reference>
<keyword evidence="2" id="KW-1185">Reference proteome</keyword>
<accession>A0A545UZ25</accession>